<feature type="chain" id="PRO_5026663405" description="Mce/MlaD domain-containing protein" evidence="1">
    <location>
        <begin position="28"/>
        <end position="343"/>
    </location>
</feature>
<dbReference type="GO" id="GO:0005576">
    <property type="term" value="C:extracellular region"/>
    <property type="evidence" value="ECO:0007669"/>
    <property type="project" value="TreeGrafter"/>
</dbReference>
<reference evidence="3 4" key="1">
    <citation type="journal article" date="2019" name="Emerg. Microbes Infect.">
        <title>Comprehensive subspecies identification of 175 nontuberculous mycobacteria species based on 7547 genomic profiles.</title>
        <authorList>
            <person name="Matsumoto Y."/>
            <person name="Kinjo T."/>
            <person name="Motooka D."/>
            <person name="Nabeya D."/>
            <person name="Jung N."/>
            <person name="Uechi K."/>
            <person name="Horii T."/>
            <person name="Iida T."/>
            <person name="Fujita J."/>
            <person name="Nakamura S."/>
        </authorList>
    </citation>
    <scope>NUCLEOTIDE SEQUENCE [LARGE SCALE GENOMIC DNA]</scope>
    <source>
        <strain evidence="3 4">JCM 30275</strain>
    </source>
</reference>
<dbReference type="PANTHER" id="PTHR33371:SF15">
    <property type="entry name" value="LIPOPROTEIN LPRN"/>
    <property type="match status" value="1"/>
</dbReference>
<dbReference type="RefSeq" id="WP_163805716.1">
    <property type="nucleotide sequence ID" value="NZ_AP022620.1"/>
</dbReference>
<dbReference type="EMBL" id="AP022620">
    <property type="protein sequence ID" value="BBZ78593.1"/>
    <property type="molecule type" value="Genomic_DNA"/>
</dbReference>
<evidence type="ECO:0000259" key="2">
    <source>
        <dbReference type="Pfam" id="PF02470"/>
    </source>
</evidence>
<dbReference type="PROSITE" id="PS51257">
    <property type="entry name" value="PROKAR_LIPOPROTEIN"/>
    <property type="match status" value="1"/>
</dbReference>
<evidence type="ECO:0000256" key="1">
    <source>
        <dbReference type="SAM" id="SignalP"/>
    </source>
</evidence>
<organism evidence="3 4">
    <name type="scientific">Mycolicibacterium anyangense</name>
    <dbReference type="NCBI Taxonomy" id="1431246"/>
    <lineage>
        <taxon>Bacteria</taxon>
        <taxon>Bacillati</taxon>
        <taxon>Actinomycetota</taxon>
        <taxon>Actinomycetes</taxon>
        <taxon>Mycobacteriales</taxon>
        <taxon>Mycobacteriaceae</taxon>
        <taxon>Mycolicibacterium</taxon>
    </lineage>
</organism>
<keyword evidence="1" id="KW-0732">Signal</keyword>
<feature type="signal peptide" evidence="1">
    <location>
        <begin position="1"/>
        <end position="27"/>
    </location>
</feature>
<feature type="domain" description="Mce/MlaD" evidence="2">
    <location>
        <begin position="44"/>
        <end position="117"/>
    </location>
</feature>
<dbReference type="InterPro" id="IPR003399">
    <property type="entry name" value="Mce/MlaD"/>
</dbReference>
<evidence type="ECO:0000313" key="4">
    <source>
        <dbReference type="Proteomes" id="UP000467249"/>
    </source>
</evidence>
<dbReference type="Proteomes" id="UP000467249">
    <property type="component" value="Chromosome"/>
</dbReference>
<sequence>MKSTTVRSRLIAATVATVAAVSVSSCAALSVDALPNPGPSYSDGYDLVMQFESVLNLPERAKVVLDGVTVGVVSHVALTKSEVDVTARMAKGVVVPSDIHAVLQQATVLGDIYVALERPTASATSTPPGTPQAPPLRAGAAIPMTQTTSPPQLEDTIASLANFLSSGSIQKVQNTVIRLNRISPPSDEIRVLTGRIKTDLSALANNLDSADQVLDGLAGTAAVANDRIPDLQYLASPMGQQGAKNFTRVGNYVGTILPGIGSITLGGYWLVPFLNSLADSVGATEQSKVAGESEIPKYTKIFNEMFLATEKYPAINIKSIIGPDGRELSGNVQEVLRILGATP</sequence>
<dbReference type="AlphaFoldDB" id="A0A6N4WDX4"/>
<evidence type="ECO:0000313" key="3">
    <source>
        <dbReference type="EMBL" id="BBZ78593.1"/>
    </source>
</evidence>
<dbReference type="Pfam" id="PF02470">
    <property type="entry name" value="MlaD"/>
    <property type="match status" value="1"/>
</dbReference>
<dbReference type="PANTHER" id="PTHR33371">
    <property type="entry name" value="INTERMEMBRANE PHOSPHOLIPID TRANSPORT SYSTEM BINDING PROTEIN MLAD-RELATED"/>
    <property type="match status" value="1"/>
</dbReference>
<dbReference type="InterPro" id="IPR052336">
    <property type="entry name" value="MlaD_Phospholipid_Transporter"/>
</dbReference>
<proteinExistence type="predicted"/>
<accession>A0A6N4WDX4</accession>
<protein>
    <recommendedName>
        <fullName evidence="2">Mce/MlaD domain-containing protein</fullName>
    </recommendedName>
</protein>
<name>A0A6N4WDX4_9MYCO</name>
<gene>
    <name evidence="3" type="ORF">MANY_39300</name>
</gene>
<keyword evidence="4" id="KW-1185">Reference proteome</keyword>
<dbReference type="KEGG" id="many:MANY_39300"/>